<dbReference type="GO" id="GO:0007309">
    <property type="term" value="P:oocyte axis specification"/>
    <property type="evidence" value="ECO:0007669"/>
    <property type="project" value="TreeGrafter"/>
</dbReference>
<dbReference type="Pfam" id="PF00400">
    <property type="entry name" value="WD40"/>
    <property type="match status" value="2"/>
</dbReference>
<gene>
    <name evidence="5" type="primary">WDR77_1</name>
    <name evidence="5" type="ORF">FJT64_000669</name>
</gene>
<name>A0A6A4W0B9_AMPAM</name>
<dbReference type="InterPro" id="IPR052139">
    <property type="entry name" value="Methylosome_Comp_WDR77"/>
</dbReference>
<keyword evidence="3" id="KW-0853">WD repeat</keyword>
<organism evidence="5 6">
    <name type="scientific">Amphibalanus amphitrite</name>
    <name type="common">Striped barnacle</name>
    <name type="synonym">Balanus amphitrite</name>
    <dbReference type="NCBI Taxonomy" id="1232801"/>
    <lineage>
        <taxon>Eukaryota</taxon>
        <taxon>Metazoa</taxon>
        <taxon>Ecdysozoa</taxon>
        <taxon>Arthropoda</taxon>
        <taxon>Crustacea</taxon>
        <taxon>Multicrustacea</taxon>
        <taxon>Cirripedia</taxon>
        <taxon>Thoracica</taxon>
        <taxon>Thoracicalcarea</taxon>
        <taxon>Balanomorpha</taxon>
        <taxon>Balanoidea</taxon>
        <taxon>Balanidae</taxon>
        <taxon>Amphibalaninae</taxon>
        <taxon>Amphibalanus</taxon>
    </lineage>
</organism>
<accession>A0A6A4W0B9</accession>
<dbReference type="EMBL" id="VIIS01001631">
    <property type="protein sequence ID" value="KAF0295230.1"/>
    <property type="molecule type" value="Genomic_DNA"/>
</dbReference>
<dbReference type="InterPro" id="IPR036322">
    <property type="entry name" value="WD40_repeat_dom_sf"/>
</dbReference>
<dbReference type="PANTHER" id="PTHR46853">
    <property type="entry name" value="METHYLOSOME PROTEIN 50"/>
    <property type="match status" value="1"/>
</dbReference>
<protein>
    <submittedName>
        <fullName evidence="5">Methylosome protein 50</fullName>
    </submittedName>
</protein>
<proteinExistence type="predicted"/>
<sequence length="363" mass="38969">MDSEQDISPAVEEQKPPPLWNQPEQDLANGNMQVDDISYIPAEMKRHLEFIDIKQDGRLLLGASSLTTRYWTGDVWLFDKASDAPDVGRFTAARETESGVPCGAFIDGLGVRAVVGQDLGIVEVLGWEAAEEGTEDDRLLVTHGRSSAGDGAVLTLDTLSPGSAAGGDADMEAVRAVTGSSDGRLHVWDLETLVAEVCYPGAHQHSVTGVTAHPSLPHQFISCGLDGEVLMWDTRAAKPATRLAGGGGDRPLCCAWSPTDSATVAVGWESGRVSLLNAVSGAETAAARRARPLHRLRWHPRRPWVAACGDQTAVEVYSAEQKLRQLHCDDLHADMVRGLAWAPDSDTLYSCGWDRAVLSRTVG</sequence>
<dbReference type="AlphaFoldDB" id="A0A6A4W0B9"/>
<dbReference type="InterPro" id="IPR015943">
    <property type="entry name" value="WD40/YVTN_repeat-like_dom_sf"/>
</dbReference>
<evidence type="ECO:0000256" key="4">
    <source>
        <dbReference type="SAM" id="MobiDB-lite"/>
    </source>
</evidence>
<dbReference type="OrthoDB" id="10260946at2759"/>
<reference evidence="5 6" key="1">
    <citation type="submission" date="2019-07" db="EMBL/GenBank/DDBJ databases">
        <title>Draft genome assembly of a fouling barnacle, Amphibalanus amphitrite (Darwin, 1854): The first reference genome for Thecostraca.</title>
        <authorList>
            <person name="Kim W."/>
        </authorList>
    </citation>
    <scope>NUCLEOTIDE SEQUENCE [LARGE SCALE GENOMIC DNA]</scope>
    <source>
        <strain evidence="5">SNU_AA5</strain>
        <tissue evidence="5">Soma without cirri and trophi</tissue>
    </source>
</reference>
<keyword evidence="6" id="KW-1185">Reference proteome</keyword>
<evidence type="ECO:0000256" key="3">
    <source>
        <dbReference type="PROSITE-ProRule" id="PRU00221"/>
    </source>
</evidence>
<evidence type="ECO:0000256" key="1">
    <source>
        <dbReference type="ARBA" id="ARBA00004496"/>
    </source>
</evidence>
<comment type="caution">
    <text evidence="5">The sequence shown here is derived from an EMBL/GenBank/DDBJ whole genome shotgun (WGS) entry which is preliminary data.</text>
</comment>
<feature type="repeat" description="WD" evidence="3">
    <location>
        <begin position="200"/>
        <end position="242"/>
    </location>
</feature>
<feature type="region of interest" description="Disordered" evidence="4">
    <location>
        <begin position="1"/>
        <end position="26"/>
    </location>
</feature>
<dbReference type="Gene3D" id="2.130.10.10">
    <property type="entry name" value="YVTN repeat-like/Quinoprotein amine dehydrogenase"/>
    <property type="match status" value="1"/>
</dbReference>
<dbReference type="SMART" id="SM00320">
    <property type="entry name" value="WD40"/>
    <property type="match status" value="5"/>
</dbReference>
<dbReference type="SUPFAM" id="SSF50978">
    <property type="entry name" value="WD40 repeat-like"/>
    <property type="match status" value="1"/>
</dbReference>
<evidence type="ECO:0000313" key="5">
    <source>
        <dbReference type="EMBL" id="KAF0295231.1"/>
    </source>
</evidence>
<keyword evidence="2" id="KW-0963">Cytoplasm</keyword>
<dbReference type="PANTHER" id="PTHR46853:SF1">
    <property type="entry name" value="METHYLOSOME PROTEIN 50"/>
    <property type="match status" value="1"/>
</dbReference>
<feature type="repeat" description="WD" evidence="3">
    <location>
        <begin position="177"/>
        <end position="192"/>
    </location>
</feature>
<dbReference type="Proteomes" id="UP000440578">
    <property type="component" value="Unassembled WGS sequence"/>
</dbReference>
<evidence type="ECO:0000313" key="6">
    <source>
        <dbReference type="Proteomes" id="UP000440578"/>
    </source>
</evidence>
<dbReference type="PROSITE" id="PS50082">
    <property type="entry name" value="WD_REPEATS_2"/>
    <property type="match status" value="2"/>
</dbReference>
<dbReference type="GO" id="GO:0034709">
    <property type="term" value="C:methylosome"/>
    <property type="evidence" value="ECO:0007669"/>
    <property type="project" value="TreeGrafter"/>
</dbReference>
<comment type="subcellular location">
    <subcellularLocation>
        <location evidence="1">Cytoplasm</location>
    </subcellularLocation>
</comment>
<dbReference type="InterPro" id="IPR001680">
    <property type="entry name" value="WD40_rpt"/>
</dbReference>
<dbReference type="EMBL" id="VIIS01001631">
    <property type="protein sequence ID" value="KAF0295231.1"/>
    <property type="molecule type" value="Genomic_DNA"/>
</dbReference>
<evidence type="ECO:0000256" key="2">
    <source>
        <dbReference type="ARBA" id="ARBA00022490"/>
    </source>
</evidence>